<dbReference type="Proteomes" id="UP000694542">
    <property type="component" value="Chromosome 27"/>
</dbReference>
<sequence length="403" mass="44494">MNLREGVKKKKIHCRGESCSGKAQTRLWENGCGRAVPWARRPLRAHAQRQGWPELESCEFSVAEATMVRPVRHKKPVNYSQFENSDSDDDFVSATAPLNKKPRTTPKELKLETRKPKLKNLQKEDIPAQEKTPKKRMALDDKLYQRDLEVALALSVKELPTVTIDVEEAQDKSTGKCGSSETGTMNKAPHISNCSVASDYLDLDKITEEDDFHGVEGKRKAASKAVVQQRKILLEGSDGDSANDSEPDFATGEESEDDSDFSESEGDDEDFTMGRNKVKEMKKKEVKVKSPAEKKEKKPKSKCDTWEVTSGDSLPAAMKSESQPSPKKVSLSSEVTRKPPQIRSPSAESRKPKWVPPVISGSSSSSSKSPLPGVSIKSPNQSLRLGLSRLARVKPLHPNAASS</sequence>
<evidence type="ECO:0000256" key="1">
    <source>
        <dbReference type="SAM" id="MobiDB-lite"/>
    </source>
</evidence>
<dbReference type="InterPro" id="IPR031419">
    <property type="entry name" value="RAD51_interact"/>
</dbReference>
<dbReference type="AlphaFoldDB" id="A0A8C0TPK8"/>
<feature type="compositionally biased region" description="Polar residues" evidence="1">
    <location>
        <begin position="176"/>
        <end position="185"/>
    </location>
</feature>
<evidence type="ECO:0000313" key="3">
    <source>
        <dbReference type="Ensembl" id="ENSCAFP00040038535.1"/>
    </source>
</evidence>
<evidence type="ECO:0000259" key="2">
    <source>
        <dbReference type="Pfam" id="PF15696"/>
    </source>
</evidence>
<feature type="region of interest" description="Disordered" evidence="1">
    <location>
        <begin position="170"/>
        <end position="190"/>
    </location>
</feature>
<dbReference type="PANTHER" id="PTHR15361">
    <property type="entry name" value="RAD51/NUKS-INTERACTING PROTEIN"/>
    <property type="match status" value="1"/>
</dbReference>
<feature type="compositionally biased region" description="Low complexity" evidence="1">
    <location>
        <begin position="356"/>
        <end position="376"/>
    </location>
</feature>
<accession>A0A8C0TPK8</accession>
<feature type="domain" description="RAD51 interacting motif" evidence="2">
    <location>
        <begin position="363"/>
        <end position="400"/>
    </location>
</feature>
<dbReference type="Pfam" id="PF15696">
    <property type="entry name" value="RAD51_interact"/>
    <property type="match status" value="1"/>
</dbReference>
<dbReference type="PANTHER" id="PTHR15361:SF4">
    <property type="entry name" value="RAD51-ASSOCIATED PROTEIN 1"/>
    <property type="match status" value="1"/>
</dbReference>
<organism evidence="3 4">
    <name type="scientific">Canis lupus familiaris</name>
    <name type="common">Dog</name>
    <name type="synonym">Canis familiaris</name>
    <dbReference type="NCBI Taxonomy" id="9615"/>
    <lineage>
        <taxon>Eukaryota</taxon>
        <taxon>Metazoa</taxon>
        <taxon>Chordata</taxon>
        <taxon>Craniata</taxon>
        <taxon>Vertebrata</taxon>
        <taxon>Euteleostomi</taxon>
        <taxon>Mammalia</taxon>
        <taxon>Eutheria</taxon>
        <taxon>Laurasiatheria</taxon>
        <taxon>Carnivora</taxon>
        <taxon>Caniformia</taxon>
        <taxon>Canidae</taxon>
        <taxon>Canis</taxon>
    </lineage>
</organism>
<dbReference type="Ensembl" id="ENSCAFT00040044142.1">
    <property type="protein sequence ID" value="ENSCAFP00040038535.1"/>
    <property type="gene ID" value="ENSCAFG00040023706.1"/>
</dbReference>
<feature type="compositionally biased region" description="Polar residues" evidence="1">
    <location>
        <begin position="320"/>
        <end position="334"/>
    </location>
</feature>
<proteinExistence type="predicted"/>
<dbReference type="OrthoDB" id="6162659at2759"/>
<reference evidence="3" key="1">
    <citation type="submission" date="2018-10" db="EMBL/GenBank/DDBJ databases">
        <title>De novo assembly of a Great Dane genome.</title>
        <authorList>
            <person name="Kidd J.M."/>
            <person name="Pendleton A.L."/>
            <person name="Shen F."/>
            <person name="Emery S."/>
        </authorList>
    </citation>
    <scope>NUCLEOTIDE SEQUENCE [LARGE SCALE GENOMIC DNA]</scope>
    <source>
        <strain evidence="3">Great Dane</strain>
    </source>
</reference>
<reference evidence="3" key="2">
    <citation type="submission" date="2025-08" db="UniProtKB">
        <authorList>
            <consortium name="Ensembl"/>
        </authorList>
    </citation>
    <scope>IDENTIFICATION</scope>
</reference>
<feature type="compositionally biased region" description="Basic and acidic residues" evidence="1">
    <location>
        <begin position="277"/>
        <end position="305"/>
    </location>
</feature>
<name>A0A8C0TPK8_CANLF</name>
<protein>
    <submittedName>
        <fullName evidence="3">RAD51 associated protein 1</fullName>
    </submittedName>
</protein>
<dbReference type="InterPro" id="IPR052003">
    <property type="entry name" value="HR_DNA-Binding_Protein"/>
</dbReference>
<feature type="region of interest" description="Disordered" evidence="1">
    <location>
        <begin position="231"/>
        <end position="403"/>
    </location>
</feature>
<evidence type="ECO:0000313" key="4">
    <source>
        <dbReference type="Proteomes" id="UP000694542"/>
    </source>
</evidence>
<feature type="region of interest" description="Disordered" evidence="1">
    <location>
        <begin position="79"/>
        <end position="107"/>
    </location>
</feature>
<gene>
    <name evidence="3" type="primary">RAD51AP1</name>
</gene>
<feature type="compositionally biased region" description="Acidic residues" evidence="1">
    <location>
        <begin position="237"/>
        <end position="271"/>
    </location>
</feature>